<feature type="transmembrane region" description="Helical" evidence="8">
    <location>
        <begin position="420"/>
        <end position="439"/>
    </location>
</feature>
<keyword evidence="5 8" id="KW-1133">Transmembrane helix</keyword>
<sequence>MSFTSWQYAFFLPLIVLLYWPLPRLGRMALLLAASYFFYGMWDLRFLALLLASTGIDFFCTRSMVGQREARGKIIVTTLLPLIWLGGCSYFCRDHVSISAASLTAAAIFPLLFVPLHEWIWTWSLESRRRGFMWLSIITNMVVLIFFKYFGFFAESLVALLGSVGMDPGWTLPNIILPVAISFYTFQSVAYAVDVYKGKVEPVPDLITFGAYLAFFPQLVAGPIERPAKFVPQFTKAAVWEWEHLHAGLRLLLIGGFKKIFVADNCALIANYVFNPGATPNAPWALLGIVAFAFQIYGDFSGYTDLARGSARLLGIHLSMNFRFPYSSTGPSDFWQRWHITLSSWFRDYVYIPLGGNRVGTVRTVVNLWITMLLAGLWHGASWTFVLWGGYHAAMLTAYRVIPGLGALEVATSRAKRTGAIVLMFVLTLFGWALFRAQTMTQLGVWLHALTVWAPSEDWMHPALWLVFHIVPLILLQVATWKPRDEAELTALPWPVRGIIFVLLFVAMVSSVAHEQEFIYFQF</sequence>
<dbReference type="InterPro" id="IPR024194">
    <property type="entry name" value="Ac/AlaTfrase_AlgI/DltB"/>
</dbReference>
<evidence type="ECO:0000256" key="3">
    <source>
        <dbReference type="ARBA" id="ARBA00022475"/>
    </source>
</evidence>
<evidence type="ECO:0000256" key="5">
    <source>
        <dbReference type="ARBA" id="ARBA00022989"/>
    </source>
</evidence>
<evidence type="ECO:0000313" key="10">
    <source>
        <dbReference type="Proteomes" id="UP000190774"/>
    </source>
</evidence>
<dbReference type="EMBL" id="FUYE01000003">
    <property type="protein sequence ID" value="SKA86040.1"/>
    <property type="molecule type" value="Genomic_DNA"/>
</dbReference>
<feature type="transmembrane region" description="Helical" evidence="8">
    <location>
        <begin position="459"/>
        <end position="479"/>
    </location>
</feature>
<feature type="transmembrane region" description="Helical" evidence="8">
    <location>
        <begin position="5"/>
        <end position="22"/>
    </location>
</feature>
<dbReference type="PIRSF" id="PIRSF500217">
    <property type="entry name" value="AlgI"/>
    <property type="match status" value="1"/>
</dbReference>
<keyword evidence="3 7" id="KW-1003">Cell membrane</keyword>
<evidence type="ECO:0000256" key="1">
    <source>
        <dbReference type="ARBA" id="ARBA00004651"/>
    </source>
</evidence>
<keyword evidence="6 7" id="KW-0472">Membrane</keyword>
<name>A0A1T4X8T8_9BACT</name>
<dbReference type="Pfam" id="PF03062">
    <property type="entry name" value="MBOAT"/>
    <property type="match status" value="1"/>
</dbReference>
<evidence type="ECO:0000256" key="7">
    <source>
        <dbReference type="PIRNR" id="PIRNR016636"/>
    </source>
</evidence>
<dbReference type="PANTHER" id="PTHR13285:SF18">
    <property type="entry name" value="PROTEIN-CYSTEINE N-PALMITOYLTRANSFERASE RASP"/>
    <property type="match status" value="1"/>
</dbReference>
<dbReference type="Proteomes" id="UP000190774">
    <property type="component" value="Unassembled WGS sequence"/>
</dbReference>
<dbReference type="RefSeq" id="WP_078812436.1">
    <property type="nucleotide sequence ID" value="NZ_FUYE01000003.1"/>
</dbReference>
<proteinExistence type="inferred from homology"/>
<keyword evidence="4 8" id="KW-0812">Transmembrane</keyword>
<dbReference type="OrthoDB" id="9805788at2"/>
<keyword evidence="7 9" id="KW-0808">Transferase</keyword>
<protein>
    <submittedName>
        <fullName evidence="9">D-alanyl-lipoteichoic acid acyltransferase DltB, MBOAT superfamily</fullName>
    </submittedName>
</protein>
<dbReference type="STRING" id="48467.SAMN02745166_01239"/>
<evidence type="ECO:0000256" key="6">
    <source>
        <dbReference type="ARBA" id="ARBA00023136"/>
    </source>
</evidence>
<comment type="similarity">
    <text evidence="2 7">Belongs to the membrane-bound acyltransferase family.</text>
</comment>
<keyword evidence="7 9" id="KW-0012">Acyltransferase</keyword>
<evidence type="ECO:0000256" key="8">
    <source>
        <dbReference type="SAM" id="Phobius"/>
    </source>
</evidence>
<feature type="transmembrane region" description="Helical" evidence="8">
    <location>
        <begin position="132"/>
        <end position="152"/>
    </location>
</feature>
<evidence type="ECO:0000256" key="2">
    <source>
        <dbReference type="ARBA" id="ARBA00010323"/>
    </source>
</evidence>
<dbReference type="GO" id="GO:0005886">
    <property type="term" value="C:plasma membrane"/>
    <property type="evidence" value="ECO:0007669"/>
    <property type="project" value="UniProtKB-SubCell"/>
</dbReference>
<dbReference type="GO" id="GO:0042121">
    <property type="term" value="P:alginic acid biosynthetic process"/>
    <property type="evidence" value="ECO:0007669"/>
    <property type="project" value="InterPro"/>
</dbReference>
<evidence type="ECO:0000313" key="9">
    <source>
        <dbReference type="EMBL" id="SKA86040.1"/>
    </source>
</evidence>
<feature type="transmembrane region" description="Helical" evidence="8">
    <location>
        <begin position="172"/>
        <end position="193"/>
    </location>
</feature>
<feature type="transmembrane region" description="Helical" evidence="8">
    <location>
        <begin position="491"/>
        <end position="513"/>
    </location>
</feature>
<comment type="subcellular location">
    <subcellularLocation>
        <location evidence="1">Cell membrane</location>
        <topology evidence="1">Multi-pass membrane protein</topology>
    </subcellularLocation>
</comment>
<feature type="transmembrane region" description="Helical" evidence="8">
    <location>
        <begin position="98"/>
        <end position="120"/>
    </location>
</feature>
<feature type="transmembrane region" description="Helical" evidence="8">
    <location>
        <begin position="366"/>
        <end position="385"/>
    </location>
</feature>
<dbReference type="PANTHER" id="PTHR13285">
    <property type="entry name" value="ACYLTRANSFERASE"/>
    <property type="match status" value="1"/>
</dbReference>
<feature type="transmembrane region" description="Helical" evidence="8">
    <location>
        <begin position="74"/>
        <end position="92"/>
    </location>
</feature>
<dbReference type="InterPro" id="IPR004299">
    <property type="entry name" value="MBOAT_fam"/>
</dbReference>
<keyword evidence="10" id="KW-1185">Reference proteome</keyword>
<reference evidence="10" key="1">
    <citation type="submission" date="2017-02" db="EMBL/GenBank/DDBJ databases">
        <authorList>
            <person name="Varghese N."/>
            <person name="Submissions S."/>
        </authorList>
    </citation>
    <scope>NUCLEOTIDE SEQUENCE [LARGE SCALE GENOMIC DNA]</scope>
    <source>
        <strain evidence="10">ATCC 700200</strain>
    </source>
</reference>
<dbReference type="InterPro" id="IPR051085">
    <property type="entry name" value="MB_O-acyltransferase"/>
</dbReference>
<dbReference type="PIRSF" id="PIRSF016636">
    <property type="entry name" value="AlgI_DltB"/>
    <property type="match status" value="1"/>
</dbReference>
<gene>
    <name evidence="9" type="ORF">SAMN02745166_01239</name>
</gene>
<evidence type="ECO:0000256" key="4">
    <source>
        <dbReference type="ARBA" id="ARBA00022692"/>
    </source>
</evidence>
<dbReference type="InterPro" id="IPR028362">
    <property type="entry name" value="AlgI"/>
</dbReference>
<accession>A0A1T4X8T8</accession>
<dbReference type="AlphaFoldDB" id="A0A1T4X8T8"/>
<feature type="transmembrane region" description="Helical" evidence="8">
    <location>
        <begin position="28"/>
        <end position="53"/>
    </location>
</feature>
<organism evidence="9 10">
    <name type="scientific">Prosthecobacter debontii</name>
    <dbReference type="NCBI Taxonomy" id="48467"/>
    <lineage>
        <taxon>Bacteria</taxon>
        <taxon>Pseudomonadati</taxon>
        <taxon>Verrucomicrobiota</taxon>
        <taxon>Verrucomicrobiia</taxon>
        <taxon>Verrucomicrobiales</taxon>
        <taxon>Verrucomicrobiaceae</taxon>
        <taxon>Prosthecobacter</taxon>
    </lineage>
</organism>
<dbReference type="GO" id="GO:0016746">
    <property type="term" value="F:acyltransferase activity"/>
    <property type="evidence" value="ECO:0007669"/>
    <property type="project" value="UniProtKB-KW"/>
</dbReference>